<protein>
    <recommendedName>
        <fullName evidence="5">Ral GTPase-activating protein subunit beta</fullName>
    </recommendedName>
    <alternativeName>
        <fullName evidence="6">p170</fullName>
    </alternativeName>
</protein>
<evidence type="ECO:0000256" key="3">
    <source>
        <dbReference type="ARBA" id="ARBA00053327"/>
    </source>
</evidence>
<name>M7CJW6_CHEMY</name>
<sequence>MYSEWRSLHLVVQNDQGHTSVLHSYPDNVGREVANAVVRPLGQALNTPSAAGSESLLKTDKEVKWTMEVVCYGLTLPLEGDTVKYCVDVYTDWIMALVLPKDSIPLPVVKEPNLYVQSILKHLQNLFVPRQDVGSSQNRLCLQVLKAVQKLARESTIMARETWEVLLLFLLQINDTLLAAPTVQGGIAENLAEKLIGVLFEVWLLACTRCFPTPPYWKTAKEMVANWRHHPAVVEQWSKVICALTSRLLRFTYGPSFPPFKIPDEDASLIPPEMDNECIAQTWFRFLHMLSNPVDLSNPAIISSTPKFQEQFLNVSGMTQELNQYPCLKHLPHIFFRAMRGISCLVDAFLGISRPRSDSAPPTPVNRLSMPQNTAINTTPPHNRRHRAVTVNKATMKTSTVSTVHTSKVQHQPSSSTSPLSSPNQTSSEPRPLPAPRRPKVNSILNLFGSWLFDAAFVHCKLHNGINRDSSMTDFSVTLKSVRSSELQLIRCTLGRTATTSVSVHSIVTKSPKLSVISLFCTGSFCTNHLILSFSFRFYMLLIQGLQIADFICHPVLASIILNSPPLFCCDLKGIDVVVPYFISALETILPDRELSKFKTYVNPTELRRSSINILLSLLPLPHHFGTIKSEVVLEGKFSNDDSSSSYDKPVTFLSLKLRLVNILIGALQTETDPNNTQMILGAMLNIVQDSALLEAIGCQMEMNGGENNLLKNHRRTNSGISTASGGSTEPTTPDSERPAQALLRDYALNTDTAAGLLIRSIHLVTQRLNSQWRQDMSISLAALELLSGLAKVKVIVDSADSKRAVSSVCSYIVYQCSRPAPLHSRDLHSMIVAAFQCLCVWLTEHPDMMDEKDCLKDVLEIVELGISGSKSKNSEQEVKYKGDKEPNPASMRVKDAAEATLTCIMQLLGAFPSPSGPASPCSLVNETTLIKYSRLPTINKHSFRYFVLDNSVILAMLEQPLGNEQITLKITPFPSVTVLIRGVSGRLAWAQQLCLLPRGAKANQKMFLPEPRPAPKNDVGIKYSVRHRPFPEEVDKIPFVKADLSIPDLHEIVNEELEERHEKLRNGMAQQITYEASIDQQSEDEWRKKSFPDPITECKPPPPAQEFQTARLFLSHFGFLSLEALKETANSRLPPHLIALDSTLPGFFDDLGYLDLLPCRPFDTVFIFYMKAGQKTSQEILKNVESSRNVQPHFLEFLLSLGWAVDVGKHPGWTGHVSTSWSINSCSDEERPEQDEIVSSEDTGPSIFNGQKKVLYYADALTEIAFVVPSPVESLTDSLESNVSDQESDSNMDLLPGILKQPSLTLELFPNHTDNLNSSQRLSPTSRSKKLPQGRTIPPMGPETKVSVVWVERYDDIENFPLSDLVSETSTGVETTSNSSTSLRSTTPEREVPVVFIHPLNTGLFRIKVQGATGKFNMVIPLVDGMIVSRRALGFLVRQTIINICRRKRLESDSYNPPHVRRKQKIADIVNKYRNKQLEPEFYTSLFQEVGLKNCNP</sequence>
<feature type="compositionally biased region" description="Low complexity" evidence="7">
    <location>
        <begin position="395"/>
        <end position="428"/>
    </location>
</feature>
<proteinExistence type="predicted"/>
<keyword evidence="1" id="KW-0343">GTPase activation</keyword>
<feature type="compositionally biased region" description="Acidic residues" evidence="7">
    <location>
        <begin position="1231"/>
        <end position="1240"/>
    </location>
</feature>
<comment type="subunit">
    <text evidence="4">Component of the heterodimeric RalGAP1 complex with RALGAPA1 and of the heterodimeric RalGAP2 complex with RALGAPA2. Heterodimerization is required for activity.</text>
</comment>
<dbReference type="InterPro" id="IPR000331">
    <property type="entry name" value="Rap/Ran_GAP_dom"/>
</dbReference>
<feature type="compositionally biased region" description="Polar residues" evidence="7">
    <location>
        <begin position="369"/>
        <end position="381"/>
    </location>
</feature>
<dbReference type="Gene3D" id="3.40.50.11210">
    <property type="entry name" value="Rap/Ran-GAP"/>
    <property type="match status" value="1"/>
</dbReference>
<dbReference type="FunFam" id="3.40.50.11210:FF:000005">
    <property type="entry name" value="Ral GTPase-activating protein, beta subunit (non-catalytic)"/>
    <property type="match status" value="1"/>
</dbReference>
<evidence type="ECO:0000256" key="2">
    <source>
        <dbReference type="ARBA" id="ARBA00022553"/>
    </source>
</evidence>
<dbReference type="GO" id="GO:0051056">
    <property type="term" value="P:regulation of small GTPase mediated signal transduction"/>
    <property type="evidence" value="ECO:0007669"/>
    <property type="project" value="InterPro"/>
</dbReference>
<dbReference type="GO" id="GO:0005096">
    <property type="term" value="F:GTPase activator activity"/>
    <property type="evidence" value="ECO:0007669"/>
    <property type="project" value="UniProtKB-KW"/>
</dbReference>
<keyword evidence="2" id="KW-0597">Phosphoprotein</keyword>
<dbReference type="InterPro" id="IPR035974">
    <property type="entry name" value="Rap/Ran-GAP_sf"/>
</dbReference>
<gene>
    <name evidence="9" type="ORF">UY3_01424</name>
</gene>
<feature type="non-terminal residue" evidence="9">
    <location>
        <position position="1"/>
    </location>
</feature>
<dbReference type="Pfam" id="PF20412">
    <property type="entry name" value="RALGAPB_N"/>
    <property type="match status" value="1"/>
</dbReference>
<evidence type="ECO:0000313" key="9">
    <source>
        <dbReference type="EMBL" id="EMP41322.1"/>
    </source>
</evidence>
<evidence type="ECO:0000256" key="6">
    <source>
        <dbReference type="ARBA" id="ARBA00081608"/>
    </source>
</evidence>
<keyword evidence="10" id="KW-1185">Reference proteome</keyword>
<evidence type="ECO:0000256" key="7">
    <source>
        <dbReference type="SAM" id="MobiDB-lite"/>
    </source>
</evidence>
<feature type="region of interest" description="Disordered" evidence="7">
    <location>
        <begin position="1311"/>
        <end position="1339"/>
    </location>
</feature>
<evidence type="ECO:0000313" key="10">
    <source>
        <dbReference type="Proteomes" id="UP000031443"/>
    </source>
</evidence>
<reference evidence="10" key="1">
    <citation type="journal article" date="2013" name="Nat. Genet.">
        <title>The draft genomes of soft-shell turtle and green sea turtle yield insights into the development and evolution of the turtle-specific body plan.</title>
        <authorList>
            <person name="Wang Z."/>
            <person name="Pascual-Anaya J."/>
            <person name="Zadissa A."/>
            <person name="Li W."/>
            <person name="Niimura Y."/>
            <person name="Huang Z."/>
            <person name="Li C."/>
            <person name="White S."/>
            <person name="Xiong Z."/>
            <person name="Fang D."/>
            <person name="Wang B."/>
            <person name="Ming Y."/>
            <person name="Chen Y."/>
            <person name="Zheng Y."/>
            <person name="Kuraku S."/>
            <person name="Pignatelli M."/>
            <person name="Herrero J."/>
            <person name="Beal K."/>
            <person name="Nozawa M."/>
            <person name="Li Q."/>
            <person name="Wang J."/>
            <person name="Zhang H."/>
            <person name="Yu L."/>
            <person name="Shigenobu S."/>
            <person name="Wang J."/>
            <person name="Liu J."/>
            <person name="Flicek P."/>
            <person name="Searle S."/>
            <person name="Wang J."/>
            <person name="Kuratani S."/>
            <person name="Yin Y."/>
            <person name="Aken B."/>
            <person name="Zhang G."/>
            <person name="Irie N."/>
        </authorList>
    </citation>
    <scope>NUCLEOTIDE SEQUENCE [LARGE SCALE GENOMIC DNA]</scope>
</reference>
<evidence type="ECO:0000256" key="4">
    <source>
        <dbReference type="ARBA" id="ARBA00063020"/>
    </source>
</evidence>
<dbReference type="Proteomes" id="UP000031443">
    <property type="component" value="Unassembled WGS sequence"/>
</dbReference>
<comment type="function">
    <text evidence="3">Non-catalytic subunit of the heterodimeric RalGAP1 and RalGAP2 complexes which act as GTPase activators for the Ras-like small GTPases RALA and RALB.</text>
</comment>
<organism evidence="9 10">
    <name type="scientific">Chelonia mydas</name>
    <name type="common">Green sea-turtle</name>
    <name type="synonym">Chelonia agassizi</name>
    <dbReference type="NCBI Taxonomy" id="8469"/>
    <lineage>
        <taxon>Eukaryota</taxon>
        <taxon>Metazoa</taxon>
        <taxon>Chordata</taxon>
        <taxon>Craniata</taxon>
        <taxon>Vertebrata</taxon>
        <taxon>Euteleostomi</taxon>
        <taxon>Archelosauria</taxon>
        <taxon>Testudinata</taxon>
        <taxon>Testudines</taxon>
        <taxon>Cryptodira</taxon>
        <taxon>Durocryptodira</taxon>
        <taxon>Americhelydia</taxon>
        <taxon>Chelonioidea</taxon>
        <taxon>Cheloniidae</taxon>
        <taxon>Chelonia</taxon>
    </lineage>
</organism>
<dbReference type="STRING" id="8469.M7CJW6"/>
<dbReference type="EMBL" id="KB494182">
    <property type="protein sequence ID" value="EMP41322.1"/>
    <property type="molecule type" value="Genomic_DNA"/>
</dbReference>
<dbReference type="InterPro" id="IPR039930">
    <property type="entry name" value="RALGAPB"/>
</dbReference>
<evidence type="ECO:0000259" key="8">
    <source>
        <dbReference type="PROSITE" id="PS50085"/>
    </source>
</evidence>
<dbReference type="InterPro" id="IPR046859">
    <property type="entry name" value="RGPA/RALGAPB_N"/>
</dbReference>
<dbReference type="eggNOG" id="KOG3652">
    <property type="taxonomic scope" value="Eukaryota"/>
</dbReference>
<dbReference type="PANTHER" id="PTHR21344">
    <property type="entry name" value="RAL GTPASE-ACTIVATING PROTEIN SUBUNIT BETA"/>
    <property type="match status" value="1"/>
</dbReference>
<feature type="region of interest" description="Disordered" evidence="7">
    <location>
        <begin position="355"/>
        <end position="438"/>
    </location>
</feature>
<dbReference type="PANTHER" id="PTHR21344:SF1">
    <property type="entry name" value="RAL GTPASE-ACTIVATING PROTEIN SUBUNIT BETA"/>
    <property type="match status" value="1"/>
</dbReference>
<feature type="region of interest" description="Disordered" evidence="7">
    <location>
        <begin position="708"/>
        <end position="737"/>
    </location>
</feature>
<dbReference type="PROSITE" id="PS50085">
    <property type="entry name" value="RAPGAP"/>
    <property type="match status" value="1"/>
</dbReference>
<feature type="compositionally biased region" description="Polar residues" evidence="7">
    <location>
        <begin position="1313"/>
        <end position="1327"/>
    </location>
</feature>
<feature type="domain" description="Rap-GAP" evidence="8">
    <location>
        <begin position="1152"/>
        <end position="1396"/>
    </location>
</feature>
<accession>M7CJW6</accession>
<evidence type="ECO:0000256" key="5">
    <source>
        <dbReference type="ARBA" id="ARBA00072207"/>
    </source>
</evidence>
<feature type="compositionally biased region" description="Polar residues" evidence="7">
    <location>
        <begin position="718"/>
        <end position="734"/>
    </location>
</feature>
<dbReference type="SUPFAM" id="SSF111347">
    <property type="entry name" value="Rap/Ran-GAP"/>
    <property type="match status" value="1"/>
</dbReference>
<feature type="region of interest" description="Disordered" evidence="7">
    <location>
        <begin position="1225"/>
        <end position="1245"/>
    </location>
</feature>
<evidence type="ECO:0000256" key="1">
    <source>
        <dbReference type="ARBA" id="ARBA00022468"/>
    </source>
</evidence>